<dbReference type="EMBL" id="JAVDPF010000015">
    <property type="protein sequence ID" value="KAL1876725.1"/>
    <property type="molecule type" value="Genomic_DNA"/>
</dbReference>
<dbReference type="Proteomes" id="UP001583193">
    <property type="component" value="Unassembled WGS sequence"/>
</dbReference>
<sequence length="383" mass="43645">MSRPAKDAKIEEFFIPADPDDLAEILKNEKMEKCSLYNIRSQWLGSGSKVSERQFVAFRAVWPPMKLPKTLVTETHLYGIDKFWDHAQSIVNSLGDFQKFLDMIESDIYLKDLAIDDQRHPSSLATLRDLHELIGFDTSQRQESARLKRATSSTQPGVPPTAHTIKRVKNMVRSSSRGSLKNLPASEDRAERPPTEQAATPEASEKQFEAPDEATVNAAMIVFLRSFSGLVANSKFEYLFERVSFTATFGECSFTAYTDGAFRNSQQILVIIEVKKASRKQNLQAIQMQETAEMTGWLKQFEIERGFMKNHPVIISQDHNELYVTFCSFHQDYLRYLKNKNAEITKNTYMSLQSYGPFYTNDKQHMKDFAILITSMTLAANAA</sequence>
<proteinExistence type="predicted"/>
<comment type="caution">
    <text evidence="2">The sequence shown here is derived from an EMBL/GenBank/DDBJ whole genome shotgun (WGS) entry which is preliminary data.</text>
</comment>
<feature type="region of interest" description="Disordered" evidence="1">
    <location>
        <begin position="172"/>
        <end position="208"/>
    </location>
</feature>
<name>A0ABR3XLU3_9EURO</name>
<evidence type="ECO:0000256" key="1">
    <source>
        <dbReference type="SAM" id="MobiDB-lite"/>
    </source>
</evidence>
<keyword evidence="3" id="KW-1185">Reference proteome</keyword>
<evidence type="ECO:0000313" key="2">
    <source>
        <dbReference type="EMBL" id="KAL1876725.1"/>
    </source>
</evidence>
<organism evidence="2 3">
    <name type="scientific">Paecilomyces lecythidis</name>
    <dbReference type="NCBI Taxonomy" id="3004212"/>
    <lineage>
        <taxon>Eukaryota</taxon>
        <taxon>Fungi</taxon>
        <taxon>Dikarya</taxon>
        <taxon>Ascomycota</taxon>
        <taxon>Pezizomycotina</taxon>
        <taxon>Eurotiomycetes</taxon>
        <taxon>Eurotiomycetidae</taxon>
        <taxon>Eurotiales</taxon>
        <taxon>Thermoascaceae</taxon>
        <taxon>Paecilomyces</taxon>
    </lineage>
</organism>
<gene>
    <name evidence="2" type="ORF">Plec18167_005133</name>
</gene>
<evidence type="ECO:0000313" key="3">
    <source>
        <dbReference type="Proteomes" id="UP001583193"/>
    </source>
</evidence>
<reference evidence="2 3" key="1">
    <citation type="journal article" date="2024" name="IMA Fungus">
        <title>IMA Genome - F19 : A genome assembly and annotation guide to empower mycologists, including annotated draft genome sequences of Ceratocystis pirilliformis, Diaporthe australafricana, Fusarium ophioides, Paecilomyces lecythidis, and Sporothrix stenoceras.</title>
        <authorList>
            <person name="Aylward J."/>
            <person name="Wilson A.M."/>
            <person name="Visagie C.M."/>
            <person name="Spraker J."/>
            <person name="Barnes I."/>
            <person name="Buitendag C."/>
            <person name="Ceriani C."/>
            <person name="Del Mar Angel L."/>
            <person name="du Plessis D."/>
            <person name="Fuchs T."/>
            <person name="Gasser K."/>
            <person name="Kramer D."/>
            <person name="Li W."/>
            <person name="Munsamy K."/>
            <person name="Piso A."/>
            <person name="Price J.L."/>
            <person name="Sonnekus B."/>
            <person name="Thomas C."/>
            <person name="van der Nest A."/>
            <person name="van Dijk A."/>
            <person name="van Heerden A."/>
            <person name="van Vuuren N."/>
            <person name="Yilmaz N."/>
            <person name="Duong T.A."/>
            <person name="van der Merwe N.A."/>
            <person name="Wingfield M.J."/>
            <person name="Wingfield B.D."/>
        </authorList>
    </citation>
    <scope>NUCLEOTIDE SEQUENCE [LARGE SCALE GENOMIC DNA]</scope>
    <source>
        <strain evidence="2 3">CMW 18167</strain>
    </source>
</reference>
<protein>
    <submittedName>
        <fullName evidence="2">Uncharacterized protein</fullName>
    </submittedName>
</protein>
<accession>A0ABR3XLU3</accession>